<evidence type="ECO:0000313" key="3">
    <source>
        <dbReference type="EMBL" id="KAG1548188.1"/>
    </source>
</evidence>
<evidence type="ECO:0000256" key="2">
    <source>
        <dbReference type="SAM" id="Phobius"/>
    </source>
</evidence>
<dbReference type="OrthoDB" id="2272397at2759"/>
<reference evidence="3" key="1">
    <citation type="journal article" date="2020" name="Microb. Genom.">
        <title>Genetic diversity of clinical and environmental Mucorales isolates obtained from an investigation of mucormycosis cases among solid organ transplant recipients.</title>
        <authorList>
            <person name="Nguyen M.H."/>
            <person name="Kaul D."/>
            <person name="Muto C."/>
            <person name="Cheng S.J."/>
            <person name="Richter R.A."/>
            <person name="Bruno V.M."/>
            <person name="Liu G."/>
            <person name="Beyhan S."/>
            <person name="Sundermann A.J."/>
            <person name="Mounaud S."/>
            <person name="Pasculle A.W."/>
            <person name="Nierman W.C."/>
            <person name="Driscoll E."/>
            <person name="Cumbie R."/>
            <person name="Clancy C.J."/>
            <person name="Dupont C.L."/>
        </authorList>
    </citation>
    <scope>NUCLEOTIDE SEQUENCE</scope>
    <source>
        <strain evidence="3">GL16</strain>
    </source>
</reference>
<keyword evidence="2" id="KW-0472">Membrane</keyword>
<sequence>MAHDEEDQDHKHTTKKDYHKKTRKKNRKKKDRKKSRHRHGLPSPVPTKPINSSTTTQRAIASSVEHENVSVQGVSRSQLPPESDLGSLGKISAHGLAHTSSGSLNIAHLTWTVILALWLIYYLKK</sequence>
<comment type="caution">
    <text evidence="3">The sequence shown here is derived from an EMBL/GenBank/DDBJ whole genome shotgun (WGS) entry which is preliminary data.</text>
</comment>
<evidence type="ECO:0000313" key="4">
    <source>
        <dbReference type="Proteomes" id="UP000717996"/>
    </source>
</evidence>
<keyword evidence="2" id="KW-1133">Transmembrane helix</keyword>
<feature type="compositionally biased region" description="Polar residues" evidence="1">
    <location>
        <begin position="69"/>
        <end position="80"/>
    </location>
</feature>
<protein>
    <submittedName>
        <fullName evidence="3">Uncharacterized protein</fullName>
    </submittedName>
</protein>
<name>A0A9P6YGU7_RHIOR</name>
<keyword evidence="2" id="KW-0812">Transmembrane</keyword>
<organism evidence="3 4">
    <name type="scientific">Rhizopus oryzae</name>
    <name type="common">Mucormycosis agent</name>
    <name type="synonym">Rhizopus arrhizus var. delemar</name>
    <dbReference type="NCBI Taxonomy" id="64495"/>
    <lineage>
        <taxon>Eukaryota</taxon>
        <taxon>Fungi</taxon>
        <taxon>Fungi incertae sedis</taxon>
        <taxon>Mucoromycota</taxon>
        <taxon>Mucoromycotina</taxon>
        <taxon>Mucoromycetes</taxon>
        <taxon>Mucorales</taxon>
        <taxon>Mucorineae</taxon>
        <taxon>Rhizopodaceae</taxon>
        <taxon>Rhizopus</taxon>
    </lineage>
</organism>
<feature type="compositionally biased region" description="Basic residues" evidence="1">
    <location>
        <begin position="12"/>
        <end position="40"/>
    </location>
</feature>
<evidence type="ECO:0000256" key="1">
    <source>
        <dbReference type="SAM" id="MobiDB-lite"/>
    </source>
</evidence>
<accession>A0A9P6YGU7</accession>
<proteinExistence type="predicted"/>
<dbReference type="AlphaFoldDB" id="A0A9P6YGU7"/>
<feature type="compositionally biased region" description="Basic and acidic residues" evidence="1">
    <location>
        <begin position="1"/>
        <end position="11"/>
    </location>
</feature>
<gene>
    <name evidence="3" type="ORF">G6F51_003815</name>
</gene>
<feature type="region of interest" description="Disordered" evidence="1">
    <location>
        <begin position="1"/>
        <end position="89"/>
    </location>
</feature>
<dbReference type="Proteomes" id="UP000717996">
    <property type="component" value="Unassembled WGS sequence"/>
</dbReference>
<feature type="compositionally biased region" description="Polar residues" evidence="1">
    <location>
        <begin position="49"/>
        <end position="60"/>
    </location>
</feature>
<dbReference type="EMBL" id="JAANIT010000392">
    <property type="protein sequence ID" value="KAG1548188.1"/>
    <property type="molecule type" value="Genomic_DNA"/>
</dbReference>
<feature type="transmembrane region" description="Helical" evidence="2">
    <location>
        <begin position="106"/>
        <end position="123"/>
    </location>
</feature>